<proteinExistence type="predicted"/>
<evidence type="ECO:0000313" key="1">
    <source>
        <dbReference type="EMBL" id="OQR72577.1"/>
    </source>
</evidence>
<name>A0A1V9XGC0_9ACAR</name>
<sequence length="43" mass="5200">MFGEEATKQDCPMHFVQKKWYIDFASQMIRCKNYELMDVLRAP</sequence>
<comment type="caution">
    <text evidence="1">The sequence shown here is derived from an EMBL/GenBank/DDBJ whole genome shotgun (WGS) entry which is preliminary data.</text>
</comment>
<dbReference type="InParanoid" id="A0A1V9XGC0"/>
<evidence type="ECO:0000313" key="2">
    <source>
        <dbReference type="Proteomes" id="UP000192247"/>
    </source>
</evidence>
<dbReference type="AlphaFoldDB" id="A0A1V9XGC0"/>
<protein>
    <submittedName>
        <fullName evidence="1">Uncharacterized protein</fullName>
    </submittedName>
</protein>
<accession>A0A1V9XGC0</accession>
<dbReference type="EMBL" id="MNPL01011500">
    <property type="protein sequence ID" value="OQR72577.1"/>
    <property type="molecule type" value="Genomic_DNA"/>
</dbReference>
<keyword evidence="2" id="KW-1185">Reference proteome</keyword>
<gene>
    <name evidence="1" type="ORF">BIW11_03746</name>
</gene>
<reference evidence="1 2" key="1">
    <citation type="journal article" date="2017" name="Gigascience">
        <title>Draft genome of the honey bee ectoparasitic mite, Tropilaelaps mercedesae, is shaped by the parasitic life history.</title>
        <authorList>
            <person name="Dong X."/>
            <person name="Armstrong S.D."/>
            <person name="Xia D."/>
            <person name="Makepeace B.L."/>
            <person name="Darby A.C."/>
            <person name="Kadowaki T."/>
        </authorList>
    </citation>
    <scope>NUCLEOTIDE SEQUENCE [LARGE SCALE GENOMIC DNA]</scope>
    <source>
        <strain evidence="1">Wuxi-XJTLU</strain>
    </source>
</reference>
<dbReference type="Proteomes" id="UP000192247">
    <property type="component" value="Unassembled WGS sequence"/>
</dbReference>
<organism evidence="1 2">
    <name type="scientific">Tropilaelaps mercedesae</name>
    <dbReference type="NCBI Taxonomy" id="418985"/>
    <lineage>
        <taxon>Eukaryota</taxon>
        <taxon>Metazoa</taxon>
        <taxon>Ecdysozoa</taxon>
        <taxon>Arthropoda</taxon>
        <taxon>Chelicerata</taxon>
        <taxon>Arachnida</taxon>
        <taxon>Acari</taxon>
        <taxon>Parasitiformes</taxon>
        <taxon>Mesostigmata</taxon>
        <taxon>Gamasina</taxon>
        <taxon>Dermanyssoidea</taxon>
        <taxon>Laelapidae</taxon>
        <taxon>Tropilaelaps</taxon>
    </lineage>
</organism>